<evidence type="ECO:0000256" key="1">
    <source>
        <dbReference type="ARBA" id="ARBA00022500"/>
    </source>
</evidence>
<evidence type="ECO:0000256" key="3">
    <source>
        <dbReference type="HAMAP-Rule" id="MF_01440"/>
    </source>
</evidence>
<evidence type="ECO:0000313" key="4">
    <source>
        <dbReference type="EMBL" id="MDK2124049.1"/>
    </source>
</evidence>
<comment type="similarity">
    <text evidence="3">Belongs to the CheD family.</text>
</comment>
<proteinExistence type="inferred from homology"/>
<dbReference type="InterPro" id="IPR005659">
    <property type="entry name" value="Chemorcpt_Glu_NH3ase_CheD"/>
</dbReference>
<comment type="caution">
    <text evidence="4">The sequence shown here is derived from an EMBL/GenBank/DDBJ whole genome shotgun (WGS) entry which is preliminary data.</text>
</comment>
<dbReference type="Gene3D" id="3.30.1330.200">
    <property type="match status" value="1"/>
</dbReference>
<dbReference type="HAMAP" id="MF_01440">
    <property type="entry name" value="CheD"/>
    <property type="match status" value="1"/>
</dbReference>
<reference evidence="4" key="1">
    <citation type="submission" date="2023-03" db="EMBL/GenBank/DDBJ databases">
        <title>Chitinimonas shenzhenensis gen. nov., sp. nov., a novel member of family Burkholderiaceae isolated from activated sludge collected in Shen Zhen, China.</title>
        <authorList>
            <person name="Wang X."/>
        </authorList>
    </citation>
    <scope>NUCLEOTIDE SEQUENCE</scope>
    <source>
        <strain evidence="4">DQS-5</strain>
    </source>
</reference>
<dbReference type="InterPro" id="IPR011324">
    <property type="entry name" value="Cytotoxic_necrot_fac-like_cat"/>
</dbReference>
<dbReference type="InterPro" id="IPR038592">
    <property type="entry name" value="CheD-like_sf"/>
</dbReference>
<dbReference type="Pfam" id="PF03975">
    <property type="entry name" value="CheD"/>
    <property type="match status" value="1"/>
</dbReference>
<gene>
    <name evidence="3" type="primary">cheD</name>
    <name evidence="4" type="ORF">PZA18_08320</name>
</gene>
<keyword evidence="2 3" id="KW-0378">Hydrolase</keyword>
<dbReference type="EMBL" id="JARRAF010000007">
    <property type="protein sequence ID" value="MDK2124049.1"/>
    <property type="molecule type" value="Genomic_DNA"/>
</dbReference>
<dbReference type="PANTHER" id="PTHR35147">
    <property type="entry name" value="CHEMORECEPTOR GLUTAMINE DEAMIDASE CHED-RELATED"/>
    <property type="match status" value="1"/>
</dbReference>
<keyword evidence="5" id="KW-1185">Reference proteome</keyword>
<dbReference type="CDD" id="cd16352">
    <property type="entry name" value="CheD"/>
    <property type="match status" value="1"/>
</dbReference>
<dbReference type="RefSeq" id="WP_284100352.1">
    <property type="nucleotide sequence ID" value="NZ_JARRAF010000007.1"/>
</dbReference>
<comment type="function">
    <text evidence="3">Probably deamidates glutamine residues to glutamate on methyl-accepting chemotaxis receptors (MCPs), playing an important role in chemotaxis.</text>
</comment>
<comment type="catalytic activity">
    <reaction evidence="3">
        <text>L-glutaminyl-[protein] + H2O = L-glutamyl-[protein] + NH4(+)</text>
        <dbReference type="Rhea" id="RHEA:16441"/>
        <dbReference type="Rhea" id="RHEA-COMP:10207"/>
        <dbReference type="Rhea" id="RHEA-COMP:10208"/>
        <dbReference type="ChEBI" id="CHEBI:15377"/>
        <dbReference type="ChEBI" id="CHEBI:28938"/>
        <dbReference type="ChEBI" id="CHEBI:29973"/>
        <dbReference type="ChEBI" id="CHEBI:30011"/>
        <dbReference type="EC" id="3.5.1.44"/>
    </reaction>
</comment>
<protein>
    <recommendedName>
        <fullName evidence="3">Probable chemoreceptor glutamine deamidase CheD</fullName>
        <ecNumber evidence="3">3.5.1.44</ecNumber>
    </recommendedName>
</protein>
<accession>A0ABT7DVN3</accession>
<keyword evidence="1 3" id="KW-0145">Chemotaxis</keyword>
<dbReference type="PANTHER" id="PTHR35147:SF3">
    <property type="entry name" value="CHEMORECEPTOR GLUTAMINE DEAMIDASE CHED 1-RELATED"/>
    <property type="match status" value="1"/>
</dbReference>
<name>A0ABT7DVN3_9NEIS</name>
<dbReference type="EC" id="3.5.1.44" evidence="3"/>
<evidence type="ECO:0000256" key="2">
    <source>
        <dbReference type="ARBA" id="ARBA00022801"/>
    </source>
</evidence>
<evidence type="ECO:0000313" key="5">
    <source>
        <dbReference type="Proteomes" id="UP001172778"/>
    </source>
</evidence>
<dbReference type="SUPFAM" id="SSF64438">
    <property type="entry name" value="CNF1/YfiH-like putative cysteine hydrolases"/>
    <property type="match status" value="1"/>
</dbReference>
<sequence length="176" mass="19302">MIPAGFCIDIFLQPGEVYFAGADTRIRTLLGSCVAITFWHPRERVGGMCHFLLPTRPAHHQRAPGTPLDGRYGDEALALLIHYVESARTKASEYQVKMFGGGDVLGLVGVEGVGKRNIEQGRSMLAQRGFILTSEHLAGSGHRNIVFDIATGDVWVKFQPHLGPQGRSEPSLRRPI</sequence>
<organism evidence="4 5">
    <name type="scientific">Parachitinimonas caeni</name>
    <dbReference type="NCBI Taxonomy" id="3031301"/>
    <lineage>
        <taxon>Bacteria</taxon>
        <taxon>Pseudomonadati</taxon>
        <taxon>Pseudomonadota</taxon>
        <taxon>Betaproteobacteria</taxon>
        <taxon>Neisseriales</taxon>
        <taxon>Chitinibacteraceae</taxon>
        <taxon>Parachitinimonas</taxon>
    </lineage>
</organism>
<dbReference type="Proteomes" id="UP001172778">
    <property type="component" value="Unassembled WGS sequence"/>
</dbReference>